<dbReference type="Pfam" id="PF02798">
    <property type="entry name" value="GST_N"/>
    <property type="match status" value="1"/>
</dbReference>
<dbReference type="InterPro" id="IPR010987">
    <property type="entry name" value="Glutathione-S-Trfase_C-like"/>
</dbReference>
<dbReference type="RefSeq" id="WP_308955624.1">
    <property type="nucleotide sequence ID" value="NZ_JAVICY010000006.1"/>
</dbReference>
<gene>
    <name evidence="4" type="ORF">RFH51_07035</name>
</gene>
<dbReference type="GO" id="GO:0004364">
    <property type="term" value="F:glutathione transferase activity"/>
    <property type="evidence" value="ECO:0007669"/>
    <property type="project" value="UniProtKB-EC"/>
</dbReference>
<protein>
    <submittedName>
        <fullName evidence="4">Glutathione S-transferase</fullName>
        <ecNumber evidence="4">2.5.1.18</ecNumber>
    </submittedName>
</protein>
<reference evidence="4" key="1">
    <citation type="submission" date="2023-08" db="EMBL/GenBank/DDBJ databases">
        <title>Emergence of clinically-relevant ST2 carbapenem-resistant Acinetobacter baumannii strains in hospital sewages in Zhejiang, East of China.</title>
        <authorList>
            <person name="Kaichao C."/>
            <person name="Zhang R."/>
        </authorList>
    </citation>
    <scope>NUCLEOTIDE SEQUENCE</scope>
    <source>
        <strain evidence="4">M-SY-60</strain>
    </source>
</reference>
<comment type="caution">
    <text evidence="4">The sequence shown here is derived from an EMBL/GenBank/DDBJ whole genome shotgun (WGS) entry which is preliminary data.</text>
</comment>
<feature type="domain" description="GST C-terminal" evidence="3">
    <location>
        <begin position="92"/>
        <end position="231"/>
    </location>
</feature>
<evidence type="ECO:0000313" key="5">
    <source>
        <dbReference type="Proteomes" id="UP001243195"/>
    </source>
</evidence>
<accession>A0AAW8JHZ0</accession>
<evidence type="ECO:0000256" key="1">
    <source>
        <dbReference type="RuleBase" id="RU003494"/>
    </source>
</evidence>
<dbReference type="InterPro" id="IPR040079">
    <property type="entry name" value="Glutathione_S-Trfase"/>
</dbReference>
<organism evidence="4 5">
    <name type="scientific">Acinetobacter gerneri</name>
    <dbReference type="NCBI Taxonomy" id="202952"/>
    <lineage>
        <taxon>Bacteria</taxon>
        <taxon>Pseudomonadati</taxon>
        <taxon>Pseudomonadota</taxon>
        <taxon>Gammaproteobacteria</taxon>
        <taxon>Moraxellales</taxon>
        <taxon>Moraxellaceae</taxon>
        <taxon>Acinetobacter</taxon>
    </lineage>
</organism>
<dbReference type="SUPFAM" id="SSF52833">
    <property type="entry name" value="Thioredoxin-like"/>
    <property type="match status" value="1"/>
</dbReference>
<feature type="domain" description="GST N-terminal" evidence="2">
    <location>
        <begin position="1"/>
        <end position="87"/>
    </location>
</feature>
<comment type="similarity">
    <text evidence="1">Belongs to the GST superfamily.</text>
</comment>
<dbReference type="Gene3D" id="3.40.30.10">
    <property type="entry name" value="Glutaredoxin"/>
    <property type="match status" value="1"/>
</dbReference>
<dbReference type="Gene3D" id="1.20.1050.10">
    <property type="match status" value="1"/>
</dbReference>
<evidence type="ECO:0000259" key="3">
    <source>
        <dbReference type="PROSITE" id="PS50405"/>
    </source>
</evidence>
<dbReference type="SFLD" id="SFLDS00019">
    <property type="entry name" value="Glutathione_Transferase_(cytos"/>
    <property type="match status" value="1"/>
</dbReference>
<evidence type="ECO:0000313" key="4">
    <source>
        <dbReference type="EMBL" id="MDQ9071211.1"/>
    </source>
</evidence>
<dbReference type="EC" id="2.5.1.18" evidence="4"/>
<dbReference type="PROSITE" id="PS50405">
    <property type="entry name" value="GST_CTER"/>
    <property type="match status" value="1"/>
</dbReference>
<dbReference type="Pfam" id="PF00043">
    <property type="entry name" value="GST_C"/>
    <property type="match status" value="1"/>
</dbReference>
<dbReference type="AlphaFoldDB" id="A0AAW8JHZ0"/>
<dbReference type="PANTHER" id="PTHR44051:SF9">
    <property type="entry name" value="GLUTATHIONE S-TRANSFERASE 1"/>
    <property type="match status" value="1"/>
</dbReference>
<proteinExistence type="inferred from homology"/>
<dbReference type="SUPFAM" id="SSF47616">
    <property type="entry name" value="GST C-terminal domain-like"/>
    <property type="match status" value="1"/>
</dbReference>
<dbReference type="InterPro" id="IPR036249">
    <property type="entry name" value="Thioredoxin-like_sf"/>
</dbReference>
<dbReference type="EMBL" id="JAVIDA010000007">
    <property type="protein sequence ID" value="MDQ9071211.1"/>
    <property type="molecule type" value="Genomic_DNA"/>
</dbReference>
<dbReference type="SFLD" id="SFLDG00358">
    <property type="entry name" value="Main_(cytGST)"/>
    <property type="match status" value="1"/>
</dbReference>
<keyword evidence="4" id="KW-0808">Transferase</keyword>
<dbReference type="InterPro" id="IPR004046">
    <property type="entry name" value="GST_C"/>
</dbReference>
<dbReference type="Proteomes" id="UP001243195">
    <property type="component" value="Unassembled WGS sequence"/>
</dbReference>
<dbReference type="PANTHER" id="PTHR44051">
    <property type="entry name" value="GLUTATHIONE S-TRANSFERASE-RELATED"/>
    <property type="match status" value="1"/>
</dbReference>
<dbReference type="PROSITE" id="PS50404">
    <property type="entry name" value="GST_NTER"/>
    <property type="match status" value="1"/>
</dbReference>
<dbReference type="CDD" id="cd03046">
    <property type="entry name" value="GST_N_GTT1_like"/>
    <property type="match status" value="1"/>
</dbReference>
<dbReference type="InterPro" id="IPR036282">
    <property type="entry name" value="Glutathione-S-Trfase_C_sf"/>
</dbReference>
<evidence type="ECO:0000259" key="2">
    <source>
        <dbReference type="PROSITE" id="PS50404"/>
    </source>
</evidence>
<sequence>MQLTLFHLPNSRSQRIIWLLEELNLTYQLVFCETKADGQITDDLKLIHELGKAPILVIEEYKNLERIVLAETSAITDFLSHRFPRIGLRDLSSAEQLHYFYWKNFAEASLMPNIVQKQVFTQIIARTPFPLGFITRAIKYGIDRAYLNMALEQQLFLINRQLINYPWIAGSEFTVADILLWFPLQACVQANPEFAKFEHIHHYLNEIKSRPAFQNALAKGNWSTLDYQTYWSKAW</sequence>
<name>A0AAW8JHZ0_9GAMM</name>
<dbReference type="InterPro" id="IPR004045">
    <property type="entry name" value="Glutathione_S-Trfase_N"/>
</dbReference>